<dbReference type="Pfam" id="PF16925">
    <property type="entry name" value="TetR_C_13"/>
    <property type="match status" value="1"/>
</dbReference>
<keyword evidence="2 4" id="KW-0238">DNA-binding</keyword>
<dbReference type="InterPro" id="IPR036271">
    <property type="entry name" value="Tet_transcr_reg_TetR-rel_C_sf"/>
</dbReference>
<evidence type="ECO:0000259" key="5">
    <source>
        <dbReference type="PROSITE" id="PS50977"/>
    </source>
</evidence>
<evidence type="ECO:0000256" key="1">
    <source>
        <dbReference type="ARBA" id="ARBA00023015"/>
    </source>
</evidence>
<keyword evidence="1" id="KW-0805">Transcription regulation</keyword>
<dbReference type="Gene3D" id="1.10.10.60">
    <property type="entry name" value="Homeodomain-like"/>
    <property type="match status" value="1"/>
</dbReference>
<evidence type="ECO:0000256" key="2">
    <source>
        <dbReference type="ARBA" id="ARBA00023125"/>
    </source>
</evidence>
<reference evidence="6 7" key="1">
    <citation type="submission" date="2024-06" db="EMBL/GenBank/DDBJ databases">
        <title>The Natural Products Discovery Center: Release of the First 8490 Sequenced Strains for Exploring Actinobacteria Biosynthetic Diversity.</title>
        <authorList>
            <person name="Kalkreuter E."/>
            <person name="Kautsar S.A."/>
            <person name="Yang D."/>
            <person name="Bader C.D."/>
            <person name="Teijaro C.N."/>
            <person name="Fluegel L."/>
            <person name="Davis C.M."/>
            <person name="Simpson J.R."/>
            <person name="Lauterbach L."/>
            <person name="Steele A.D."/>
            <person name="Gui C."/>
            <person name="Meng S."/>
            <person name="Li G."/>
            <person name="Viehrig K."/>
            <person name="Ye F."/>
            <person name="Su P."/>
            <person name="Kiefer A.F."/>
            <person name="Nichols A."/>
            <person name="Cepeda A.J."/>
            <person name="Yan W."/>
            <person name="Fan B."/>
            <person name="Jiang Y."/>
            <person name="Adhikari A."/>
            <person name="Zheng C.-J."/>
            <person name="Schuster L."/>
            <person name="Cowan T.M."/>
            <person name="Smanski M.J."/>
            <person name="Chevrette M.G."/>
            <person name="De Carvalho L.P.S."/>
            <person name="Shen B."/>
        </authorList>
    </citation>
    <scope>NUCLEOTIDE SEQUENCE [LARGE SCALE GENOMIC DNA]</scope>
    <source>
        <strain evidence="6 7">NPDC020594</strain>
    </source>
</reference>
<feature type="DNA-binding region" description="H-T-H motif" evidence="4">
    <location>
        <begin position="13"/>
        <end position="32"/>
    </location>
</feature>
<dbReference type="SUPFAM" id="SSF46689">
    <property type="entry name" value="Homeodomain-like"/>
    <property type="match status" value="1"/>
</dbReference>
<dbReference type="SUPFAM" id="SSF48498">
    <property type="entry name" value="Tetracyclin repressor-like, C-terminal domain"/>
    <property type="match status" value="1"/>
</dbReference>
<dbReference type="PROSITE" id="PS50977">
    <property type="entry name" value="HTH_TETR_2"/>
    <property type="match status" value="1"/>
</dbReference>
<proteinExistence type="predicted"/>
<evidence type="ECO:0000313" key="7">
    <source>
        <dbReference type="Proteomes" id="UP001551011"/>
    </source>
</evidence>
<protein>
    <submittedName>
        <fullName evidence="6">TetR/AcrR family transcriptional regulator</fullName>
    </submittedName>
</protein>
<name>A0ABV3AQ94_9ACTN</name>
<organism evidence="6 7">
    <name type="scientific">Streptomyces flaveolus</name>
    <dbReference type="NCBI Taxonomy" id="67297"/>
    <lineage>
        <taxon>Bacteria</taxon>
        <taxon>Bacillati</taxon>
        <taxon>Actinomycetota</taxon>
        <taxon>Actinomycetes</taxon>
        <taxon>Kitasatosporales</taxon>
        <taxon>Streptomycetaceae</taxon>
        <taxon>Streptomyces</taxon>
    </lineage>
</organism>
<evidence type="ECO:0000256" key="3">
    <source>
        <dbReference type="ARBA" id="ARBA00023163"/>
    </source>
</evidence>
<accession>A0ABV3AQ94</accession>
<dbReference type="RefSeq" id="WP_037631172.1">
    <property type="nucleotide sequence ID" value="NZ_JBEXDP010000144.1"/>
</dbReference>
<dbReference type="EMBL" id="JBFAEG010000074">
    <property type="protein sequence ID" value="MEU5714099.1"/>
    <property type="molecule type" value="Genomic_DNA"/>
</dbReference>
<gene>
    <name evidence="6" type="ORF">AB0H04_46235</name>
</gene>
<dbReference type="PANTHER" id="PTHR47506:SF1">
    <property type="entry name" value="HTH-TYPE TRANSCRIPTIONAL REGULATOR YJDC"/>
    <property type="match status" value="1"/>
</dbReference>
<dbReference type="Gene3D" id="1.10.357.10">
    <property type="entry name" value="Tetracycline Repressor, domain 2"/>
    <property type="match status" value="1"/>
</dbReference>
<dbReference type="Pfam" id="PF00440">
    <property type="entry name" value="TetR_N"/>
    <property type="match status" value="1"/>
</dbReference>
<keyword evidence="3" id="KW-0804">Transcription</keyword>
<evidence type="ECO:0000256" key="4">
    <source>
        <dbReference type="PROSITE-ProRule" id="PRU00335"/>
    </source>
</evidence>
<comment type="caution">
    <text evidence="6">The sequence shown here is derived from an EMBL/GenBank/DDBJ whole genome shotgun (WGS) entry which is preliminary data.</text>
</comment>
<keyword evidence="7" id="KW-1185">Reference proteome</keyword>
<dbReference type="InterPro" id="IPR009057">
    <property type="entry name" value="Homeodomain-like_sf"/>
</dbReference>
<dbReference type="PANTHER" id="PTHR47506">
    <property type="entry name" value="TRANSCRIPTIONAL REGULATORY PROTEIN"/>
    <property type="match status" value="1"/>
</dbReference>
<feature type="domain" description="HTH tetR-type" evidence="5">
    <location>
        <begin position="1"/>
        <end position="50"/>
    </location>
</feature>
<dbReference type="InterPro" id="IPR001647">
    <property type="entry name" value="HTH_TetR"/>
</dbReference>
<evidence type="ECO:0000313" key="6">
    <source>
        <dbReference type="EMBL" id="MEU5714099.1"/>
    </source>
</evidence>
<dbReference type="InterPro" id="IPR011075">
    <property type="entry name" value="TetR_C"/>
</dbReference>
<sequence>MRTFWAQGYEGTSVSDLTTAMGMTAPSVYAAFGDKETLFRKAVERYLAGHGGYLKPALEEPTASRLMHTLLRSAIDVVSGDHTPHGCLTVQGALAVNPRSLATREFLNTIRVSGVEPLTERLRTFQQNGDLPPDSDPSALARLLLTVIHGLAVQAASGVPREMLEVVADEVVACWLRSKT</sequence>
<dbReference type="Proteomes" id="UP001551011">
    <property type="component" value="Unassembled WGS sequence"/>
</dbReference>